<feature type="signal peptide" evidence="1">
    <location>
        <begin position="1"/>
        <end position="30"/>
    </location>
</feature>
<accession>A0A1W1I4Y3</accession>
<dbReference type="STRING" id="1325564.NSJP_1711"/>
<feature type="chain" id="PRO_5012867951" description="Lipoprotein" evidence="1">
    <location>
        <begin position="31"/>
        <end position="177"/>
    </location>
</feature>
<dbReference type="EMBL" id="LT828648">
    <property type="protein sequence ID" value="SLM47883.1"/>
    <property type="molecule type" value="Genomic_DNA"/>
</dbReference>
<dbReference type="KEGG" id="nja:NSJP_1711"/>
<dbReference type="RefSeq" id="WP_080886351.1">
    <property type="nucleotide sequence ID" value="NZ_LT828648.1"/>
</dbReference>
<keyword evidence="1" id="KW-0732">Signal</keyword>
<reference evidence="2 3" key="1">
    <citation type="submission" date="2017-03" db="EMBL/GenBank/DDBJ databases">
        <authorList>
            <person name="Afonso C.L."/>
            <person name="Miller P.J."/>
            <person name="Scott M.A."/>
            <person name="Spackman E."/>
            <person name="Goraichik I."/>
            <person name="Dimitrov K.M."/>
            <person name="Suarez D.L."/>
            <person name="Swayne D.E."/>
        </authorList>
    </citation>
    <scope>NUCLEOTIDE SEQUENCE [LARGE SCALE GENOMIC DNA]</scope>
    <source>
        <strain evidence="2">Genome sequencing of Nitrospira japonica strain NJ11</strain>
    </source>
</reference>
<proteinExistence type="predicted"/>
<evidence type="ECO:0008006" key="4">
    <source>
        <dbReference type="Google" id="ProtNLM"/>
    </source>
</evidence>
<dbReference type="OrthoDB" id="9793851at2"/>
<protein>
    <recommendedName>
        <fullName evidence="4">Lipoprotein</fullName>
    </recommendedName>
</protein>
<dbReference type="Proteomes" id="UP000192042">
    <property type="component" value="Chromosome I"/>
</dbReference>
<sequence length="177" mass="19491">MAKPSYCSVLLRGVLSTASTLLLSSLVAFAVPLQHDPNGFEGIPWGAALSESETFGKTEEAGRLKTYEGKNAPPHLGPSQVESMKFTTIDDQFARVTVRYQGKATHDEILAYLQSLYGPLDDALEQFSVGPVKFYAWQGFETEVTLRYENRADRGIIFFESQTLRGKIADGNSATVF</sequence>
<name>A0A1W1I4Y3_9BACT</name>
<gene>
    <name evidence="2" type="ORF">NSJP_1711</name>
</gene>
<dbReference type="AlphaFoldDB" id="A0A1W1I4Y3"/>
<keyword evidence="3" id="KW-1185">Reference proteome</keyword>
<organism evidence="2 3">
    <name type="scientific">Nitrospira japonica</name>
    <dbReference type="NCBI Taxonomy" id="1325564"/>
    <lineage>
        <taxon>Bacteria</taxon>
        <taxon>Pseudomonadati</taxon>
        <taxon>Nitrospirota</taxon>
        <taxon>Nitrospiria</taxon>
        <taxon>Nitrospirales</taxon>
        <taxon>Nitrospiraceae</taxon>
        <taxon>Nitrospira</taxon>
    </lineage>
</organism>
<evidence type="ECO:0000256" key="1">
    <source>
        <dbReference type="SAM" id="SignalP"/>
    </source>
</evidence>
<evidence type="ECO:0000313" key="2">
    <source>
        <dbReference type="EMBL" id="SLM47883.1"/>
    </source>
</evidence>
<evidence type="ECO:0000313" key="3">
    <source>
        <dbReference type="Proteomes" id="UP000192042"/>
    </source>
</evidence>